<reference evidence="1 2" key="1">
    <citation type="submission" date="2019-02" db="EMBL/GenBank/DDBJ databases">
        <title>Complete Genome Sequence and Methylome Analysis of free living Spirochaetas.</title>
        <authorList>
            <person name="Fomenkov A."/>
            <person name="Dubinina G."/>
            <person name="Leshcheva N."/>
            <person name="Mikheeva N."/>
            <person name="Grabovich M."/>
            <person name="Vincze T."/>
            <person name="Roberts R.J."/>
        </authorList>
    </citation>
    <scope>NUCLEOTIDE SEQUENCE [LARGE SCALE GENOMIC DNA]</scope>
    <source>
        <strain evidence="1 2">K2</strain>
    </source>
</reference>
<protein>
    <submittedName>
        <fullName evidence="1">Uncharacterized protein</fullName>
    </submittedName>
</protein>
<dbReference type="AlphaFoldDB" id="A0A5C1QQ38"/>
<evidence type="ECO:0000313" key="1">
    <source>
        <dbReference type="EMBL" id="QEN09319.1"/>
    </source>
</evidence>
<dbReference type="EMBL" id="CP036150">
    <property type="protein sequence ID" value="QEN09319.1"/>
    <property type="molecule type" value="Genomic_DNA"/>
</dbReference>
<keyword evidence="2" id="KW-1185">Reference proteome</keyword>
<name>A0A5C1QQ38_9SPIO</name>
<dbReference type="RefSeq" id="WP_149487394.1">
    <property type="nucleotide sequence ID" value="NZ_CP036150.1"/>
</dbReference>
<sequence>MVQRGRSFSSAPPPQWEPGLGLSPWGAYIPSISHQGDLDFKAGAAVSILIRILEAGANLEGFNCRRFLYEMESLDDPWRTDHEMLMRQLGRQEMRIWYIRPKTEYPVVIPLPEGRWFFPSLLHEPLDSDGGLVSLDLPEGYSCLFQPASAEIAEIQVDDHGEAVCLVRSISGSLHSMGVCPDCLR</sequence>
<proteinExistence type="predicted"/>
<gene>
    <name evidence="1" type="ORF">EXM22_15525</name>
</gene>
<dbReference type="KEGG" id="ock:EXM22_15525"/>
<dbReference type="OrthoDB" id="9868343at2"/>
<accession>A0A5C1QQ38</accession>
<organism evidence="1 2">
    <name type="scientific">Oceanispirochaeta crateris</name>
    <dbReference type="NCBI Taxonomy" id="2518645"/>
    <lineage>
        <taxon>Bacteria</taxon>
        <taxon>Pseudomonadati</taxon>
        <taxon>Spirochaetota</taxon>
        <taxon>Spirochaetia</taxon>
        <taxon>Spirochaetales</taxon>
        <taxon>Spirochaetaceae</taxon>
        <taxon>Oceanispirochaeta</taxon>
    </lineage>
</organism>
<evidence type="ECO:0000313" key="2">
    <source>
        <dbReference type="Proteomes" id="UP000324209"/>
    </source>
</evidence>
<dbReference type="Proteomes" id="UP000324209">
    <property type="component" value="Chromosome"/>
</dbReference>